<dbReference type="Proteomes" id="UP001460270">
    <property type="component" value="Unassembled WGS sequence"/>
</dbReference>
<feature type="region of interest" description="Disordered" evidence="4">
    <location>
        <begin position="154"/>
        <end position="216"/>
    </location>
</feature>
<dbReference type="EMBL" id="JBBPFD010000022">
    <property type="protein sequence ID" value="KAK7881136.1"/>
    <property type="molecule type" value="Genomic_DNA"/>
</dbReference>
<comment type="caution">
    <text evidence="5">The sequence shown here is derived from an EMBL/GenBank/DDBJ whole genome shotgun (WGS) entry which is preliminary data.</text>
</comment>
<sequence length="234" mass="25450">MGVGICARHRWAADISGWVCLPSRTMRKAARPLLRSSARVRRRRSRSSPRHALTAAAFCSSGSGSTDQERESGAARSFIWSFSDAGSSCPVTLIPAECRGADECVRKGQRLTVTPHSRPGKKTDTRLTGLWTEGGMSKPSSNVKALQANLNIPMGALRPGAGHPVRRKEETADTPEEQQRQQEQQPETPEEPTATAQTPEDKKALPGAVKLPGPTVNLSELQNVKSELRYVTKE</sequence>
<feature type="compositionally biased region" description="Low complexity" evidence="4">
    <location>
        <begin position="181"/>
        <end position="198"/>
    </location>
</feature>
<comment type="similarity">
    <text evidence="2">Belongs to the SMPX family.</text>
</comment>
<comment type="function">
    <text evidence="1">Plays a role in the regulatory network through which muscle cells coordinate their structural and functional states during growth, adaptation, and repair.</text>
</comment>
<dbReference type="GO" id="GO:0043034">
    <property type="term" value="C:costamere"/>
    <property type="evidence" value="ECO:0007669"/>
    <property type="project" value="TreeGrafter"/>
</dbReference>
<dbReference type="InterPro" id="IPR029268">
    <property type="entry name" value="Chisel"/>
</dbReference>
<evidence type="ECO:0000256" key="3">
    <source>
        <dbReference type="ARBA" id="ARBA00019350"/>
    </source>
</evidence>
<name>A0AAW0MWY7_9GOBI</name>
<dbReference type="PANTHER" id="PTHR17416">
    <property type="entry name" value="SMALL MUSCULAR PROTEIN"/>
    <property type="match status" value="1"/>
</dbReference>
<evidence type="ECO:0000256" key="1">
    <source>
        <dbReference type="ARBA" id="ARBA00002671"/>
    </source>
</evidence>
<organism evidence="5 6">
    <name type="scientific">Mugilogobius chulae</name>
    <name type="common">yellowstripe goby</name>
    <dbReference type="NCBI Taxonomy" id="88201"/>
    <lineage>
        <taxon>Eukaryota</taxon>
        <taxon>Metazoa</taxon>
        <taxon>Chordata</taxon>
        <taxon>Craniata</taxon>
        <taxon>Vertebrata</taxon>
        <taxon>Euteleostomi</taxon>
        <taxon>Actinopterygii</taxon>
        <taxon>Neopterygii</taxon>
        <taxon>Teleostei</taxon>
        <taxon>Neoteleostei</taxon>
        <taxon>Acanthomorphata</taxon>
        <taxon>Gobiaria</taxon>
        <taxon>Gobiiformes</taxon>
        <taxon>Gobioidei</taxon>
        <taxon>Gobiidae</taxon>
        <taxon>Gobionellinae</taxon>
        <taxon>Mugilogobius</taxon>
    </lineage>
</organism>
<protein>
    <recommendedName>
        <fullName evidence="3">Small muscular protein</fullName>
    </recommendedName>
</protein>
<reference evidence="6" key="1">
    <citation type="submission" date="2024-04" db="EMBL/GenBank/DDBJ databases">
        <title>Salinicola lusitanus LLJ914,a marine bacterium isolated from the Okinawa Trough.</title>
        <authorList>
            <person name="Li J."/>
        </authorList>
    </citation>
    <scope>NUCLEOTIDE SEQUENCE [LARGE SCALE GENOMIC DNA]</scope>
</reference>
<dbReference type="PANTHER" id="PTHR17416:SF0">
    <property type="entry name" value="SMALL MUSCULAR PROTEIN"/>
    <property type="match status" value="1"/>
</dbReference>
<evidence type="ECO:0000313" key="5">
    <source>
        <dbReference type="EMBL" id="KAK7881136.1"/>
    </source>
</evidence>
<proteinExistence type="inferred from homology"/>
<keyword evidence="6" id="KW-1185">Reference proteome</keyword>
<dbReference type="AlphaFoldDB" id="A0AAW0MWY7"/>
<accession>A0AAW0MWY7</accession>
<feature type="region of interest" description="Disordered" evidence="4">
    <location>
        <begin position="113"/>
        <end position="141"/>
    </location>
</feature>
<dbReference type="GO" id="GO:0005927">
    <property type="term" value="C:muscle tendon junction"/>
    <property type="evidence" value="ECO:0007669"/>
    <property type="project" value="TreeGrafter"/>
</dbReference>
<dbReference type="GO" id="GO:0031430">
    <property type="term" value="C:M band"/>
    <property type="evidence" value="ECO:0007669"/>
    <property type="project" value="TreeGrafter"/>
</dbReference>
<evidence type="ECO:0000313" key="6">
    <source>
        <dbReference type="Proteomes" id="UP001460270"/>
    </source>
</evidence>
<gene>
    <name evidence="5" type="ORF">WMY93_029545</name>
</gene>
<evidence type="ECO:0000256" key="2">
    <source>
        <dbReference type="ARBA" id="ARBA00007875"/>
    </source>
</evidence>
<evidence type="ECO:0000256" key="4">
    <source>
        <dbReference type="SAM" id="MobiDB-lite"/>
    </source>
</evidence>
<dbReference type="Pfam" id="PF15355">
    <property type="entry name" value="Chisel"/>
    <property type="match status" value="1"/>
</dbReference>